<dbReference type="InterPro" id="IPR051461">
    <property type="entry name" value="UPF0750_membrane"/>
</dbReference>
<sequence length="308" mass="35393">MTYYNVVNKQEVFYIMQHIIHQLQKEKKLRLLTSTIMIVFSAFMQCYIMNVFMAPCNLISGGFTGLALLINKVCALVNINFPTQVGIIALNVPAAVLCYKHISPRFTFLSCVQFFLVSFFISIFHFEPFFKDQILNVLFGGFLWGFSISLALRAGGSTGGTDFIAQYVSSKIHRGIWDYVFFYNCAMIIVFGYLCGWIYAGYSILFQFLSTKTISSLYQRYAQITVEFTTNDPDPLIDAFMATCRHGMSVFECYGAYSHRKYYVCKAVISTYELRDVVDNVRKVDPKVLINTYNTVNFYGNFYQKPLE</sequence>
<dbReference type="Proteomes" id="UP000285274">
    <property type="component" value="Unassembled WGS sequence"/>
</dbReference>
<dbReference type="EMBL" id="QRVM01000008">
    <property type="protein sequence ID" value="RGS47990.1"/>
    <property type="molecule type" value="Genomic_DNA"/>
</dbReference>
<keyword evidence="2" id="KW-1003">Cell membrane</keyword>
<dbReference type="InterPro" id="IPR019264">
    <property type="entry name" value="DUF2179"/>
</dbReference>
<feature type="transmembrane region" description="Helical" evidence="6">
    <location>
        <begin position="137"/>
        <end position="155"/>
    </location>
</feature>
<proteinExistence type="predicted"/>
<dbReference type="AlphaFoldDB" id="A0A412J6L8"/>
<keyword evidence="4 6" id="KW-1133">Transmembrane helix</keyword>
<comment type="caution">
    <text evidence="8">The sequence shown here is derived from an EMBL/GenBank/DDBJ whole genome shotgun (WGS) entry which is preliminary data.</text>
</comment>
<dbReference type="PIRSF" id="PIRSF006483">
    <property type="entry name" value="Membrane_protein_YitT"/>
    <property type="match status" value="1"/>
</dbReference>
<dbReference type="Gene3D" id="3.30.70.120">
    <property type="match status" value="1"/>
</dbReference>
<organism evidence="8 9">
    <name type="scientific">Holdemanella biformis</name>
    <dbReference type="NCBI Taxonomy" id="1735"/>
    <lineage>
        <taxon>Bacteria</taxon>
        <taxon>Bacillati</taxon>
        <taxon>Bacillota</taxon>
        <taxon>Erysipelotrichia</taxon>
        <taxon>Erysipelotrichales</taxon>
        <taxon>Erysipelotrichaceae</taxon>
        <taxon>Holdemanella</taxon>
    </lineage>
</organism>
<evidence type="ECO:0000256" key="3">
    <source>
        <dbReference type="ARBA" id="ARBA00022692"/>
    </source>
</evidence>
<keyword evidence="5 6" id="KW-0472">Membrane</keyword>
<evidence type="ECO:0000256" key="6">
    <source>
        <dbReference type="SAM" id="Phobius"/>
    </source>
</evidence>
<evidence type="ECO:0000313" key="9">
    <source>
        <dbReference type="Proteomes" id="UP000285274"/>
    </source>
</evidence>
<comment type="subcellular location">
    <subcellularLocation>
        <location evidence="1">Cell membrane</location>
        <topology evidence="1">Multi-pass membrane protein</topology>
    </subcellularLocation>
</comment>
<feature type="transmembrane region" description="Helical" evidence="6">
    <location>
        <begin position="176"/>
        <end position="200"/>
    </location>
</feature>
<evidence type="ECO:0000256" key="1">
    <source>
        <dbReference type="ARBA" id="ARBA00004651"/>
    </source>
</evidence>
<evidence type="ECO:0000256" key="4">
    <source>
        <dbReference type="ARBA" id="ARBA00022989"/>
    </source>
</evidence>
<name>A0A412J6L8_9FIRM</name>
<dbReference type="PANTHER" id="PTHR33545">
    <property type="entry name" value="UPF0750 MEMBRANE PROTEIN YITT-RELATED"/>
    <property type="match status" value="1"/>
</dbReference>
<reference evidence="8 9" key="1">
    <citation type="submission" date="2018-08" db="EMBL/GenBank/DDBJ databases">
        <title>A genome reference for cultivated species of the human gut microbiota.</title>
        <authorList>
            <person name="Zou Y."/>
            <person name="Xue W."/>
            <person name="Luo G."/>
        </authorList>
    </citation>
    <scope>NUCLEOTIDE SEQUENCE [LARGE SCALE GENOMIC DNA]</scope>
    <source>
        <strain evidence="8 9">AF22-10AC</strain>
    </source>
</reference>
<evidence type="ECO:0000259" key="7">
    <source>
        <dbReference type="Pfam" id="PF10035"/>
    </source>
</evidence>
<dbReference type="PANTHER" id="PTHR33545:SF5">
    <property type="entry name" value="UPF0750 MEMBRANE PROTEIN YITT"/>
    <property type="match status" value="1"/>
</dbReference>
<feature type="transmembrane region" description="Helical" evidence="6">
    <location>
        <begin position="106"/>
        <end position="125"/>
    </location>
</feature>
<evidence type="ECO:0000256" key="5">
    <source>
        <dbReference type="ARBA" id="ARBA00023136"/>
    </source>
</evidence>
<gene>
    <name evidence="8" type="ORF">DWX92_03130</name>
</gene>
<dbReference type="GO" id="GO:0005886">
    <property type="term" value="C:plasma membrane"/>
    <property type="evidence" value="ECO:0007669"/>
    <property type="project" value="UniProtKB-SubCell"/>
</dbReference>
<dbReference type="Pfam" id="PF10035">
    <property type="entry name" value="DUF2179"/>
    <property type="match status" value="1"/>
</dbReference>
<keyword evidence="3 6" id="KW-0812">Transmembrane</keyword>
<protein>
    <submittedName>
        <fullName evidence="8">YitT family protein</fullName>
    </submittedName>
</protein>
<accession>A0A412J6L8</accession>
<dbReference type="Pfam" id="PF02588">
    <property type="entry name" value="YitT_membrane"/>
    <property type="match status" value="1"/>
</dbReference>
<feature type="domain" description="DUF2179" evidence="7">
    <location>
        <begin position="246"/>
        <end position="300"/>
    </location>
</feature>
<dbReference type="InterPro" id="IPR003740">
    <property type="entry name" value="YitT"/>
</dbReference>
<feature type="transmembrane region" description="Helical" evidence="6">
    <location>
        <begin position="31"/>
        <end position="55"/>
    </location>
</feature>
<dbReference type="InterPro" id="IPR015867">
    <property type="entry name" value="N-reg_PII/ATP_PRibTrfase_C"/>
</dbReference>
<evidence type="ECO:0000313" key="8">
    <source>
        <dbReference type="EMBL" id="RGS47990.1"/>
    </source>
</evidence>
<evidence type="ECO:0000256" key="2">
    <source>
        <dbReference type="ARBA" id="ARBA00022475"/>
    </source>
</evidence>